<dbReference type="InterPro" id="IPR023393">
    <property type="entry name" value="START-like_dom_sf"/>
</dbReference>
<dbReference type="InterPro" id="IPR013538">
    <property type="entry name" value="ASHA1/2-like_C"/>
</dbReference>
<dbReference type="SUPFAM" id="SSF55961">
    <property type="entry name" value="Bet v1-like"/>
    <property type="match status" value="1"/>
</dbReference>
<gene>
    <name evidence="3" type="ORF">AHIS1636_20730</name>
</gene>
<evidence type="ECO:0000313" key="3">
    <source>
        <dbReference type="EMBL" id="GLB67633.1"/>
    </source>
</evidence>
<evidence type="ECO:0000259" key="2">
    <source>
        <dbReference type="Pfam" id="PF08327"/>
    </source>
</evidence>
<organism evidence="3 4">
    <name type="scientific">Arthrobacter mangrovi</name>
    <dbReference type="NCBI Taxonomy" id="2966350"/>
    <lineage>
        <taxon>Bacteria</taxon>
        <taxon>Bacillati</taxon>
        <taxon>Actinomycetota</taxon>
        <taxon>Actinomycetes</taxon>
        <taxon>Micrococcales</taxon>
        <taxon>Micrococcaceae</taxon>
        <taxon>Arthrobacter</taxon>
    </lineage>
</organism>
<proteinExistence type="inferred from homology"/>
<comment type="caution">
    <text evidence="3">The sequence shown here is derived from an EMBL/GenBank/DDBJ whole genome shotgun (WGS) entry which is preliminary data.</text>
</comment>
<dbReference type="Pfam" id="PF08327">
    <property type="entry name" value="AHSA1"/>
    <property type="match status" value="1"/>
</dbReference>
<feature type="domain" description="Activator of Hsp90 ATPase homologue 1/2-like C-terminal" evidence="2">
    <location>
        <begin position="31"/>
        <end position="137"/>
    </location>
</feature>
<dbReference type="RefSeq" id="WP_264795743.1">
    <property type="nucleotide sequence ID" value="NZ_BRVS01000008.1"/>
</dbReference>
<evidence type="ECO:0000256" key="1">
    <source>
        <dbReference type="ARBA" id="ARBA00006817"/>
    </source>
</evidence>
<comment type="similarity">
    <text evidence="1">Belongs to the AHA1 family.</text>
</comment>
<name>A0ABQ5MUL6_9MICC</name>
<evidence type="ECO:0000313" key="4">
    <source>
        <dbReference type="Proteomes" id="UP001209654"/>
    </source>
</evidence>
<dbReference type="Proteomes" id="UP001209654">
    <property type="component" value="Unassembled WGS sequence"/>
</dbReference>
<accession>A0ABQ5MUL6</accession>
<keyword evidence="4" id="KW-1185">Reference proteome</keyword>
<protein>
    <recommendedName>
        <fullName evidence="2">Activator of Hsp90 ATPase homologue 1/2-like C-terminal domain-containing protein</fullName>
    </recommendedName>
</protein>
<dbReference type="CDD" id="cd08899">
    <property type="entry name" value="SRPBCC_CalC_Aha1-like_6"/>
    <property type="match status" value="1"/>
</dbReference>
<sequence>MNDAFRIHVSLDSTIDGGSLLRFRCRFGQSLSRVWQALTVDEQVSAWFPCQVRLEERAGGRIEFLFPGEEPVQGEVLEYESESRLAFTWDEEVLRWQLHPDGEGCRLMMTNTLQDPQTSAKVAAGWHSCFEQLAAMLSGEDAEPVPQTPIPELVEFYERTLD</sequence>
<dbReference type="Gene3D" id="3.30.530.20">
    <property type="match status" value="1"/>
</dbReference>
<reference evidence="3 4" key="1">
    <citation type="journal article" date="2023" name="Int. J. Syst. Evol. Microbiol.">
        <title>Arthrobacter mangrovi sp. nov., an actinobacterium isolated from the rhizosphere of a mangrove.</title>
        <authorList>
            <person name="Hamada M."/>
            <person name="Saitou S."/>
            <person name="Enomoto N."/>
            <person name="Nanri K."/>
            <person name="Hidaka K."/>
            <person name="Miura T."/>
            <person name="Tamura T."/>
        </authorList>
    </citation>
    <scope>NUCLEOTIDE SEQUENCE [LARGE SCALE GENOMIC DNA]</scope>
    <source>
        <strain evidence="3 4">NBRC 112813</strain>
    </source>
</reference>
<dbReference type="EMBL" id="BRVS01000008">
    <property type="protein sequence ID" value="GLB67633.1"/>
    <property type="molecule type" value="Genomic_DNA"/>
</dbReference>